<gene>
    <name evidence="23" type="ORF">PECUL_23A030957</name>
</gene>
<evidence type="ECO:0000256" key="17">
    <source>
        <dbReference type="ARBA" id="ARBA00047621"/>
    </source>
</evidence>
<dbReference type="InterPro" id="IPR003406">
    <property type="entry name" value="Glyco_trans_14"/>
</dbReference>
<comment type="subcellular location">
    <subcellularLocation>
        <location evidence="1">Golgi apparatus membrane</location>
        <topology evidence="1">Single-pass type II membrane protein</topology>
    </subcellularLocation>
</comment>
<comment type="catalytic activity">
    <reaction evidence="20">
        <text>a 3-O-[N-acetyl-beta-D-glucosaminyl-(1-&gt;3)-N-acetyl-alpha-D-galactosaminyl]-L-threonyl-[protein] + UDP-N-acetyl-alpha-D-glucosamine = 3-O-[N-acetyl-beta-D-glucosaminyl-(1-&gt;3)-[N-acetyl-beta-D-glucosaminyl-(1-&gt;6)]-N-acetyl-alpha-D-galactosaminyl]-L-threonyl-[protein] + UDP + H(+)</text>
        <dbReference type="Rhea" id="RHEA:56192"/>
        <dbReference type="Rhea" id="RHEA-COMP:11692"/>
        <dbReference type="Rhea" id="RHEA-COMP:14413"/>
        <dbReference type="ChEBI" id="CHEBI:15378"/>
        <dbReference type="ChEBI" id="CHEBI:57705"/>
        <dbReference type="ChEBI" id="CHEBI:58223"/>
        <dbReference type="ChEBI" id="CHEBI:87080"/>
        <dbReference type="ChEBI" id="CHEBI:139580"/>
        <dbReference type="EC" id="2.4.1.148"/>
    </reaction>
</comment>
<keyword evidence="6" id="KW-0735">Signal-anchor</keyword>
<keyword evidence="3" id="KW-0328">Glycosyltransferase</keyword>
<evidence type="ECO:0000256" key="1">
    <source>
        <dbReference type="ARBA" id="ARBA00004323"/>
    </source>
</evidence>
<evidence type="ECO:0000256" key="18">
    <source>
        <dbReference type="ARBA" id="ARBA00048927"/>
    </source>
</evidence>
<organism evidence="23 24">
    <name type="scientific">Pelobates cultripes</name>
    <name type="common">Western spadefoot toad</name>
    <dbReference type="NCBI Taxonomy" id="61616"/>
    <lineage>
        <taxon>Eukaryota</taxon>
        <taxon>Metazoa</taxon>
        <taxon>Chordata</taxon>
        <taxon>Craniata</taxon>
        <taxon>Vertebrata</taxon>
        <taxon>Euteleostomi</taxon>
        <taxon>Amphibia</taxon>
        <taxon>Batrachia</taxon>
        <taxon>Anura</taxon>
        <taxon>Pelobatoidea</taxon>
        <taxon>Pelobatidae</taxon>
        <taxon>Pelobates</taxon>
    </lineage>
</organism>
<comment type="catalytic activity">
    <reaction evidence="17">
        <text>a beta-D-Gal-(1-&gt;4)-beta-D-GlcNAc-(1-&gt;3)-beta-D-Gal-(1-&gt;4)-beta-D-GlcNAc derivative + UDP-N-acetyl-alpha-D-glucosamine = a beta-D-Gal-(1-&gt;4)-beta-D-GlcNAc-(1-&gt;3)-[beta-D-GlcNAc-(1-&gt;6)]-beta-D-Gal-(1-&gt;4)-N-acetyl-beta-D-GlcNAc derivative + UDP + H(+)</text>
        <dbReference type="Rhea" id="RHEA:54820"/>
        <dbReference type="ChEBI" id="CHEBI:15378"/>
        <dbReference type="ChEBI" id="CHEBI:57705"/>
        <dbReference type="ChEBI" id="CHEBI:58223"/>
        <dbReference type="ChEBI" id="CHEBI:138371"/>
        <dbReference type="ChEBI" id="CHEBI:138372"/>
        <dbReference type="EC" id="2.4.1.150"/>
    </reaction>
</comment>
<evidence type="ECO:0000256" key="12">
    <source>
        <dbReference type="ARBA" id="ARBA00038907"/>
    </source>
</evidence>
<evidence type="ECO:0000256" key="6">
    <source>
        <dbReference type="ARBA" id="ARBA00022968"/>
    </source>
</evidence>
<keyword evidence="4" id="KW-0808">Transferase</keyword>
<dbReference type="Pfam" id="PF02485">
    <property type="entry name" value="Branch"/>
    <property type="match status" value="2"/>
</dbReference>
<comment type="catalytic activity">
    <reaction evidence="21">
        <text>a 3-O-[beta-D-galactosyl-(1-&gt;3)-N-acetyl-alpha-D-galactosaminyl]-L-seryl-[protein] + UDP-N-acetyl-alpha-D-glucosamine = 3-O-{beta-D-galactosyl-(1-&gt;3)-[N-acetyl-beta-D-glucosaminyl-(1-&gt;6)]-N-acetyl-alpha-D-galactosaminyl}-L-seryl-[protein] + UDP + H(+)</text>
        <dbReference type="Rhea" id="RHEA:56212"/>
        <dbReference type="Rhea" id="RHEA-COMP:13922"/>
        <dbReference type="Rhea" id="RHEA-COMP:14419"/>
        <dbReference type="ChEBI" id="CHEBI:15378"/>
        <dbReference type="ChEBI" id="CHEBI:57705"/>
        <dbReference type="ChEBI" id="CHEBI:58223"/>
        <dbReference type="ChEBI" id="CHEBI:137949"/>
        <dbReference type="ChEBI" id="CHEBI:139605"/>
        <dbReference type="EC" id="2.4.1.102"/>
    </reaction>
</comment>
<evidence type="ECO:0000256" key="10">
    <source>
        <dbReference type="ARBA" id="ARBA00023180"/>
    </source>
</evidence>
<dbReference type="PANTHER" id="PTHR19297">
    <property type="entry name" value="GLYCOSYLTRANSFERASE 14 FAMILY MEMBER"/>
    <property type="match status" value="1"/>
</dbReference>
<proteinExistence type="inferred from homology"/>
<dbReference type="EC" id="2.4.1.150" evidence="12"/>
<dbReference type="GO" id="GO:0003829">
    <property type="term" value="F:beta-1,3-galactosyl-O-glycosyl-glycoprotein beta-1,6-N-acetylglucosaminyltransferase activity"/>
    <property type="evidence" value="ECO:0007669"/>
    <property type="project" value="UniProtKB-EC"/>
</dbReference>
<dbReference type="PANTHER" id="PTHR19297:SF81">
    <property type="entry name" value="BETA-1,3-GALACTOSYL-O-GLYCOSYL-GLYCOPROTEIN BETA-1,6-N-ACETYLGLUCOSAMINYLTRANSFERASE 3"/>
    <property type="match status" value="1"/>
</dbReference>
<evidence type="ECO:0000256" key="2">
    <source>
        <dbReference type="ARBA" id="ARBA00004922"/>
    </source>
</evidence>
<dbReference type="GO" id="GO:0047225">
    <property type="term" value="F:acetylgalactosaminyl-O-glycosyl-glycoprotein beta-1,6-N-acetylglucosaminyltransferase activity"/>
    <property type="evidence" value="ECO:0007669"/>
    <property type="project" value="UniProtKB-EC"/>
</dbReference>
<reference evidence="23" key="1">
    <citation type="submission" date="2022-03" db="EMBL/GenBank/DDBJ databases">
        <authorList>
            <person name="Alioto T."/>
            <person name="Alioto T."/>
            <person name="Gomez Garrido J."/>
        </authorList>
    </citation>
    <scope>NUCLEOTIDE SEQUENCE</scope>
</reference>
<dbReference type="GO" id="GO:0000139">
    <property type="term" value="C:Golgi membrane"/>
    <property type="evidence" value="ECO:0007669"/>
    <property type="project" value="UniProtKB-SubCell"/>
</dbReference>
<comment type="catalytic activity">
    <reaction evidence="19">
        <text>a 3-O-[beta-D-galactosyl-(1-&gt;3)-N-acetyl-alpha-D-galactosaminyl]-L-threonyl-[protein] + UDP-N-acetyl-alpha-D-glucosamine = a 3-O-{beta-D-galactosyl-(1-&gt;3)-[N-acetyl-beta-D-glucosaminyl-(1-&gt;6)]-N-acetyl-alpha-D-galactosaminyl}-L-threonyl-[protein] + UDP + H(+)</text>
        <dbReference type="Rhea" id="RHEA:56216"/>
        <dbReference type="Rhea" id="RHEA-COMP:13923"/>
        <dbReference type="Rhea" id="RHEA-COMP:14420"/>
        <dbReference type="ChEBI" id="CHEBI:15378"/>
        <dbReference type="ChEBI" id="CHEBI:57705"/>
        <dbReference type="ChEBI" id="CHEBI:58223"/>
        <dbReference type="ChEBI" id="CHEBI:137950"/>
        <dbReference type="ChEBI" id="CHEBI:139607"/>
        <dbReference type="EC" id="2.4.1.102"/>
    </reaction>
</comment>
<keyword evidence="8" id="KW-0472">Membrane</keyword>
<dbReference type="EC" id="2.4.1.148" evidence="13"/>
<evidence type="ECO:0000256" key="11">
    <source>
        <dbReference type="ARBA" id="ARBA00038150"/>
    </source>
</evidence>
<evidence type="ECO:0000256" key="3">
    <source>
        <dbReference type="ARBA" id="ARBA00022676"/>
    </source>
</evidence>
<protein>
    <recommendedName>
        <fullName evidence="15">Beta-1,3-galactosyl-O-glycosyl-glycoprotein beta-1,6-N-acetylglucosaminyltransferase 3</fullName>
        <ecNumber evidence="14">2.4.1.102</ecNumber>
        <ecNumber evidence="13">2.4.1.148</ecNumber>
        <ecNumber evidence="12">2.4.1.150</ecNumber>
    </recommendedName>
    <alternativeName>
        <fullName evidence="16">C2GnT-mucin type</fullName>
    </alternativeName>
</protein>
<evidence type="ECO:0000256" key="20">
    <source>
        <dbReference type="ARBA" id="ARBA00049876"/>
    </source>
</evidence>
<evidence type="ECO:0000256" key="16">
    <source>
        <dbReference type="ARBA" id="ARBA00041719"/>
    </source>
</evidence>
<evidence type="ECO:0000256" key="19">
    <source>
        <dbReference type="ARBA" id="ARBA00049870"/>
    </source>
</evidence>
<dbReference type="Proteomes" id="UP001295444">
    <property type="component" value="Chromosome 03"/>
</dbReference>
<dbReference type="EC" id="2.4.1.102" evidence="14"/>
<evidence type="ECO:0000313" key="23">
    <source>
        <dbReference type="EMBL" id="CAH2273723.1"/>
    </source>
</evidence>
<evidence type="ECO:0000256" key="15">
    <source>
        <dbReference type="ARBA" id="ARBA00039292"/>
    </source>
</evidence>
<keyword evidence="24" id="KW-1185">Reference proteome</keyword>
<evidence type="ECO:0000256" key="4">
    <source>
        <dbReference type="ARBA" id="ARBA00022679"/>
    </source>
</evidence>
<evidence type="ECO:0000256" key="21">
    <source>
        <dbReference type="ARBA" id="ARBA00049911"/>
    </source>
</evidence>
<evidence type="ECO:0000313" key="24">
    <source>
        <dbReference type="Proteomes" id="UP001295444"/>
    </source>
</evidence>
<evidence type="ECO:0000256" key="5">
    <source>
        <dbReference type="ARBA" id="ARBA00022692"/>
    </source>
</evidence>
<comment type="function">
    <text evidence="22">Glycosyltransferase that can synthesize all known mucin beta 6 N-acetylglucosaminides. Mediates core 2 and core 4 O-glycan branching, 2 important steps in mucin-type biosynthesis. Also has I-branching enzyme activity by converting linear into branched poly-N-acetyllactosaminoglycans, leading to introduce the blood group I antigen during embryonic development.</text>
</comment>
<dbReference type="GO" id="GO:0008109">
    <property type="term" value="F:N-acetyllactosaminide beta-1,6-N-acetylglucosaminyltransferase activity"/>
    <property type="evidence" value="ECO:0007669"/>
    <property type="project" value="UniProtKB-EC"/>
</dbReference>
<evidence type="ECO:0000256" key="9">
    <source>
        <dbReference type="ARBA" id="ARBA00023157"/>
    </source>
</evidence>
<dbReference type="AlphaFoldDB" id="A0AAD1RLA2"/>
<keyword evidence="7" id="KW-1133">Transmembrane helix</keyword>
<evidence type="ECO:0000256" key="8">
    <source>
        <dbReference type="ARBA" id="ARBA00023136"/>
    </source>
</evidence>
<comment type="similarity">
    <text evidence="11">Belongs to the glycosyltransferase 14 family.</text>
</comment>
<comment type="catalytic activity">
    <reaction evidence="18">
        <text>3-O-[N-acetyl-beta-D-glucosaminyl-(1-&gt;3)-N-acetyl-alpha-D-galactosaminyl]-L-seryl-[protein] + UDP-N-acetyl-alpha-D-glucosamine = 3-O-[N-acetyl-beta-D-glucosaminyl-(1-&gt;3)-[N-acetyl-beta-D-glucosaminyl-(1-&gt;6)]-N-acetyl-alpha-D-galactosaminyl]-L-seryl-[protein] + UDP + H(+)</text>
        <dbReference type="Rhea" id="RHEA:56188"/>
        <dbReference type="Rhea" id="RHEA-COMP:11691"/>
        <dbReference type="Rhea" id="RHEA-COMP:14412"/>
        <dbReference type="ChEBI" id="CHEBI:15378"/>
        <dbReference type="ChEBI" id="CHEBI:57705"/>
        <dbReference type="ChEBI" id="CHEBI:58223"/>
        <dbReference type="ChEBI" id="CHEBI:87079"/>
        <dbReference type="ChEBI" id="CHEBI:139581"/>
        <dbReference type="EC" id="2.4.1.148"/>
    </reaction>
</comment>
<sequence>MSKEEAEFPIAYSMVVHEKIEMLERLLRAIYSPHNIYCIHVDAKSPDSFKDAVRAITNCFNNVFVASKLEKVVYGSWFRVQADLNCMEDLLDSKVQWRYLINTCGTDFPLKTNAEIVQSLKSLKGRNSVQSMEPRAIKKSRWFFHHEIGESIVRTNVQKSIPPVNIPMFCGSTFFVVSRGFVQYIFANKDILEFFEWSRDTYKPDEHVWATVNRLPGVPGSVPHNPKYDTTDLNSIARFIKIIRYQGSIEWGAPYPACSGSRHGSICIFGSGDLQWLIQQQHFLAHRFDPMVDEPAIQCLEQYLRNKTLYGKFIKACKRELAVGSQSAARLKVSGEKHMYCQHEFFRGLASKYVSNQCSLIDIQSEVDSAKSQQCKHEMYSLLHLERETEGKVNCSKIIKGDQNAIDKALIFNLARKKDAARLDELSYLNLTKDCTQFKIFRRYVAFPTSSEEKDFPIAYSMVVHNQIEMFERLLRAVYAPQNLYCVHVDAKATDNFKEAVRSIANCFDNVFVASKLEKVVYASWSRVQADLNCMEDLLQSKVQWRYLLNTCGTDFPLKTNAEMVKVLKVLNGKNNMESETPSSYKQNRWKFHHEVKDYVSQTNVLKSPPPIDTPMFSGNAYFVVSREFVKYILEEPKVQKLMNWSRDTYSPDEHLWATLNRMPGVPGSSLPNSKYELSDMNALPRMVKWVYNEGDIQKGNAYPKCAGVHRRAVCVYGTGDLNWLMQQHHLLANKFDPEVDDAAIQCIEEYLRYKTIYKKDL</sequence>
<accession>A0AAD1RLA2</accession>
<evidence type="ECO:0000256" key="13">
    <source>
        <dbReference type="ARBA" id="ARBA00038912"/>
    </source>
</evidence>
<evidence type="ECO:0000256" key="14">
    <source>
        <dbReference type="ARBA" id="ARBA00038948"/>
    </source>
</evidence>
<dbReference type="EMBL" id="OW240914">
    <property type="protein sequence ID" value="CAH2273723.1"/>
    <property type="molecule type" value="Genomic_DNA"/>
</dbReference>
<evidence type="ECO:0000256" key="7">
    <source>
        <dbReference type="ARBA" id="ARBA00022989"/>
    </source>
</evidence>
<keyword evidence="5" id="KW-0812">Transmembrane</keyword>
<comment type="pathway">
    <text evidence="2">Protein modification; protein glycosylation.</text>
</comment>
<evidence type="ECO:0000256" key="22">
    <source>
        <dbReference type="ARBA" id="ARBA00055416"/>
    </source>
</evidence>
<keyword evidence="9" id="KW-1015">Disulfide bond</keyword>
<name>A0AAD1RLA2_PELCU</name>
<keyword evidence="10" id="KW-0325">Glycoprotein</keyword>